<dbReference type="AlphaFoldDB" id="X1P8Y8"/>
<feature type="non-terminal residue" evidence="1">
    <location>
        <position position="1"/>
    </location>
</feature>
<accession>X1P8Y8</accession>
<comment type="caution">
    <text evidence="1">The sequence shown here is derived from an EMBL/GenBank/DDBJ whole genome shotgun (WGS) entry which is preliminary data.</text>
</comment>
<dbReference type="EMBL" id="BARV01027581">
    <property type="protein sequence ID" value="GAI38916.1"/>
    <property type="molecule type" value="Genomic_DNA"/>
</dbReference>
<name>X1P8Y8_9ZZZZ</name>
<organism evidence="1">
    <name type="scientific">marine sediment metagenome</name>
    <dbReference type="NCBI Taxonomy" id="412755"/>
    <lineage>
        <taxon>unclassified sequences</taxon>
        <taxon>metagenomes</taxon>
        <taxon>ecological metagenomes</taxon>
    </lineage>
</organism>
<reference evidence="1" key="1">
    <citation type="journal article" date="2014" name="Front. Microbiol.">
        <title>High frequency of phylogenetically diverse reductive dehalogenase-homologous genes in deep subseafloor sedimentary metagenomes.</title>
        <authorList>
            <person name="Kawai M."/>
            <person name="Futagami T."/>
            <person name="Toyoda A."/>
            <person name="Takaki Y."/>
            <person name="Nishi S."/>
            <person name="Hori S."/>
            <person name="Arai W."/>
            <person name="Tsubouchi T."/>
            <person name="Morono Y."/>
            <person name="Uchiyama I."/>
            <person name="Ito T."/>
            <person name="Fujiyama A."/>
            <person name="Inagaki F."/>
            <person name="Takami H."/>
        </authorList>
    </citation>
    <scope>NUCLEOTIDE SEQUENCE</scope>
    <source>
        <strain evidence="1">Expedition CK06-06</strain>
    </source>
</reference>
<proteinExistence type="predicted"/>
<sequence>AISSFLVNLNPPSEYFPQELKTLYFNLKSIRKITKIIAFRFNIISPDISYNYIMDACKKLNIHYVEFAPVFPSI</sequence>
<protein>
    <submittedName>
        <fullName evidence="1">Uncharacterized protein</fullName>
    </submittedName>
</protein>
<gene>
    <name evidence="1" type="ORF">S06H3_44357</name>
</gene>
<evidence type="ECO:0000313" key="1">
    <source>
        <dbReference type="EMBL" id="GAI38916.1"/>
    </source>
</evidence>